<evidence type="ECO:0000313" key="6">
    <source>
        <dbReference type="Proteomes" id="UP000050795"/>
    </source>
</evidence>
<dbReference type="InterPro" id="IPR011047">
    <property type="entry name" value="Quinoprotein_ADH-like_sf"/>
</dbReference>
<reference evidence="7" key="2">
    <citation type="submission" date="2023-11" db="UniProtKB">
        <authorList>
            <consortium name="WormBaseParasite"/>
        </authorList>
    </citation>
    <scope>IDENTIFICATION</scope>
</reference>
<evidence type="ECO:0000256" key="4">
    <source>
        <dbReference type="SAM" id="MobiDB-lite"/>
    </source>
</evidence>
<dbReference type="InterPro" id="IPR001680">
    <property type="entry name" value="WD40_rpt"/>
</dbReference>
<dbReference type="SMART" id="SM00256">
    <property type="entry name" value="FBOX"/>
    <property type="match status" value="1"/>
</dbReference>
<dbReference type="WBParaSite" id="TREG1_83320.1">
    <property type="protein sequence ID" value="TREG1_83320.1"/>
    <property type="gene ID" value="TREG1_83320"/>
</dbReference>
<organism evidence="6 7">
    <name type="scientific">Trichobilharzia regenti</name>
    <name type="common">Nasal bird schistosome</name>
    <dbReference type="NCBI Taxonomy" id="157069"/>
    <lineage>
        <taxon>Eukaryota</taxon>
        <taxon>Metazoa</taxon>
        <taxon>Spiralia</taxon>
        <taxon>Lophotrochozoa</taxon>
        <taxon>Platyhelminthes</taxon>
        <taxon>Trematoda</taxon>
        <taxon>Digenea</taxon>
        <taxon>Strigeidida</taxon>
        <taxon>Schistosomatoidea</taxon>
        <taxon>Schistosomatidae</taxon>
        <taxon>Trichobilharzia</taxon>
    </lineage>
</organism>
<dbReference type="Pfam" id="PF12937">
    <property type="entry name" value="F-box-like"/>
    <property type="match status" value="1"/>
</dbReference>
<dbReference type="PROSITE" id="PS50294">
    <property type="entry name" value="WD_REPEATS_REGION"/>
    <property type="match status" value="4"/>
</dbReference>
<dbReference type="PANTHER" id="PTHR19849">
    <property type="entry name" value="PHOSPHOLIPASE A-2-ACTIVATING PROTEIN"/>
    <property type="match status" value="1"/>
</dbReference>
<dbReference type="PROSITE" id="PS50082">
    <property type="entry name" value="WD_REPEATS_2"/>
    <property type="match status" value="6"/>
</dbReference>
<accession>A0AA85KA73</accession>
<dbReference type="InterPro" id="IPR001810">
    <property type="entry name" value="F-box_dom"/>
</dbReference>
<dbReference type="PROSITE" id="PS00678">
    <property type="entry name" value="WD_REPEATS_1"/>
    <property type="match status" value="2"/>
</dbReference>
<dbReference type="PRINTS" id="PR00320">
    <property type="entry name" value="GPROTEINBRPT"/>
</dbReference>
<reference evidence="6" key="1">
    <citation type="submission" date="2022-06" db="EMBL/GenBank/DDBJ databases">
        <authorList>
            <person name="Berger JAMES D."/>
            <person name="Berger JAMES D."/>
        </authorList>
    </citation>
    <scope>NUCLEOTIDE SEQUENCE [LARGE SCALE GENOMIC DNA]</scope>
</reference>
<dbReference type="InterPro" id="IPR020472">
    <property type="entry name" value="WD40_PAC1"/>
</dbReference>
<dbReference type="GO" id="GO:0043161">
    <property type="term" value="P:proteasome-mediated ubiquitin-dependent protein catabolic process"/>
    <property type="evidence" value="ECO:0007669"/>
    <property type="project" value="TreeGrafter"/>
</dbReference>
<sequence length="790" mass="88191">MSCSGTKLTDKNVKRSCQRVHSEKLEKVSKHPRLSDNSRSDIVHSLPISHTNELTPNSVSNGLDDTHSPLAGSIDRLAQLSALIDQCSHGELLHIKNTIKPLLKRDFIAHLPVEISLRILKYLSPRDVFHCTQVSQSWLHVCSDNLLWYYLCVSSGLCSSLCLKSMIEYHPAIRCNNCPLCTNKSVISAYNDAKYRIDNVVASNSDVVSSDGVEEKNTSEGVKKYVSNVSVKSDHIQLNDESTSFSSSNVSSSKCSLINKVNWKSFYRQDLHTQCNWRNGGPWQPIVAPAHHNHVITCLEVYEEWAITGSDDSSICVWNINTGQCLINLFGHLGGVWSMTVIPSQFYPAKKDYHPFSQYPLLISGSCDRTARVWQLDGHRWPCIATLFGHQSTIRCLASQKPCSAPKFVLNNTHSCNCNVSGNNPSTLGPDMCSNDNSGDAIDNFNIIGDNISEKEYILSNISANKGNDGNDNGHHYDNAYGNINVNLMNNNSESNKPDAGEQIFKQETFENSHLVVTGSRDTTLRLWNVLTGECVQEFRGHRGAIRCVQFTGDQIVSGSYDCTIRLWCALQGHCLRVFSAHTNRVYTLLFDGYHIISGSLDTTIRIWNVQTGQLEQTFYGHRSLTSELAFGSEQNILVSSNADETIRVWHIHTGKCIHILAGPHKHQSAVTCVQLTRNFIISSGDDGTVKLWDKRSGAYIRDLLRLDGAGRGGVIWRIVASEERLICAAGSRIGMEPTKLVILRFQEPQICSKHSKNKAYTINHICRPRQKYAPEPRLSQILCTNPSRN</sequence>
<dbReference type="SMART" id="SM00320">
    <property type="entry name" value="WD40"/>
    <property type="match status" value="7"/>
</dbReference>
<evidence type="ECO:0000256" key="1">
    <source>
        <dbReference type="ARBA" id="ARBA00022574"/>
    </source>
</evidence>
<dbReference type="SUPFAM" id="SSF50978">
    <property type="entry name" value="WD40 repeat-like"/>
    <property type="match status" value="1"/>
</dbReference>
<feature type="repeat" description="WD" evidence="3">
    <location>
        <begin position="539"/>
        <end position="568"/>
    </location>
</feature>
<dbReference type="PROSITE" id="PS50181">
    <property type="entry name" value="FBOX"/>
    <property type="match status" value="1"/>
</dbReference>
<dbReference type="Gene3D" id="2.130.10.10">
    <property type="entry name" value="YVTN repeat-like/Quinoprotein amine dehydrogenase"/>
    <property type="match status" value="2"/>
</dbReference>
<dbReference type="GO" id="GO:0005737">
    <property type="term" value="C:cytoplasm"/>
    <property type="evidence" value="ECO:0007669"/>
    <property type="project" value="TreeGrafter"/>
</dbReference>
<dbReference type="GO" id="GO:0005634">
    <property type="term" value="C:nucleus"/>
    <property type="evidence" value="ECO:0007669"/>
    <property type="project" value="TreeGrafter"/>
</dbReference>
<dbReference type="InterPro" id="IPR015943">
    <property type="entry name" value="WD40/YVTN_repeat-like_dom_sf"/>
</dbReference>
<name>A0AA85KA73_TRIRE</name>
<feature type="repeat" description="WD" evidence="3">
    <location>
        <begin position="289"/>
        <end position="328"/>
    </location>
</feature>
<dbReference type="SUPFAM" id="SSF50998">
    <property type="entry name" value="Quinoprotein alcohol dehydrogenase-like"/>
    <property type="match status" value="1"/>
</dbReference>
<feature type="repeat" description="WD" evidence="3">
    <location>
        <begin position="579"/>
        <end position="618"/>
    </location>
</feature>
<dbReference type="InterPro" id="IPR036047">
    <property type="entry name" value="F-box-like_dom_sf"/>
</dbReference>
<keyword evidence="6" id="KW-1185">Reference proteome</keyword>
<feature type="compositionally biased region" description="Basic and acidic residues" evidence="4">
    <location>
        <begin position="20"/>
        <end position="41"/>
    </location>
</feature>
<dbReference type="InterPro" id="IPR019775">
    <property type="entry name" value="WD40_repeat_CS"/>
</dbReference>
<dbReference type="Pfam" id="PF00400">
    <property type="entry name" value="WD40"/>
    <property type="match status" value="7"/>
</dbReference>
<dbReference type="GO" id="GO:0010992">
    <property type="term" value="P:ubiquitin recycling"/>
    <property type="evidence" value="ECO:0007669"/>
    <property type="project" value="TreeGrafter"/>
</dbReference>
<dbReference type="Proteomes" id="UP000050795">
    <property type="component" value="Unassembled WGS sequence"/>
</dbReference>
<keyword evidence="2" id="KW-0677">Repeat</keyword>
<dbReference type="GO" id="GO:0043130">
    <property type="term" value="F:ubiquitin binding"/>
    <property type="evidence" value="ECO:0007669"/>
    <property type="project" value="TreeGrafter"/>
</dbReference>
<dbReference type="AlphaFoldDB" id="A0AA85KA73"/>
<feature type="repeat" description="WD" evidence="3">
    <location>
        <begin position="619"/>
        <end position="660"/>
    </location>
</feature>
<evidence type="ECO:0000259" key="5">
    <source>
        <dbReference type="PROSITE" id="PS50181"/>
    </source>
</evidence>
<dbReference type="PANTHER" id="PTHR19849:SF1">
    <property type="entry name" value="F-BOX_WD REPEAT-CONTAINING PROTEIN 7"/>
    <property type="match status" value="1"/>
</dbReference>
<feature type="repeat" description="WD" evidence="3">
    <location>
        <begin position="664"/>
        <end position="703"/>
    </location>
</feature>
<protein>
    <recommendedName>
        <fullName evidence="5">F-box domain-containing protein</fullName>
    </recommendedName>
</protein>
<keyword evidence="1 3" id="KW-0853">WD repeat</keyword>
<dbReference type="CDD" id="cd00200">
    <property type="entry name" value="WD40"/>
    <property type="match status" value="1"/>
</dbReference>
<evidence type="ECO:0000256" key="2">
    <source>
        <dbReference type="ARBA" id="ARBA00022737"/>
    </source>
</evidence>
<dbReference type="Gene3D" id="1.20.1280.50">
    <property type="match status" value="1"/>
</dbReference>
<dbReference type="InterPro" id="IPR036322">
    <property type="entry name" value="WD40_repeat_dom_sf"/>
</dbReference>
<feature type="region of interest" description="Disordered" evidence="4">
    <location>
        <begin position="1"/>
        <end position="41"/>
    </location>
</feature>
<dbReference type="SUPFAM" id="SSF81383">
    <property type="entry name" value="F-box domain"/>
    <property type="match status" value="1"/>
</dbReference>
<evidence type="ECO:0000256" key="3">
    <source>
        <dbReference type="PROSITE-ProRule" id="PRU00221"/>
    </source>
</evidence>
<feature type="domain" description="F-box" evidence="5">
    <location>
        <begin position="105"/>
        <end position="151"/>
    </location>
</feature>
<feature type="repeat" description="WD" evidence="3">
    <location>
        <begin position="511"/>
        <end position="538"/>
    </location>
</feature>
<evidence type="ECO:0000313" key="7">
    <source>
        <dbReference type="WBParaSite" id="TREG1_83320.1"/>
    </source>
</evidence>
<proteinExistence type="predicted"/>